<dbReference type="GO" id="GO:0004312">
    <property type="term" value="F:fatty acid synthase activity"/>
    <property type="evidence" value="ECO:0007669"/>
    <property type="project" value="TreeGrafter"/>
</dbReference>
<dbReference type="SUPFAM" id="SSF51735">
    <property type="entry name" value="NAD(P)-binding Rossmann-fold domains"/>
    <property type="match status" value="2"/>
</dbReference>
<dbReference type="Pfam" id="PF16197">
    <property type="entry name" value="KAsynt_C_assoc"/>
    <property type="match status" value="1"/>
</dbReference>
<dbReference type="InterPro" id="IPR050091">
    <property type="entry name" value="PKS_NRPS_Biosynth_Enz"/>
</dbReference>
<dbReference type="Pfam" id="PF00109">
    <property type="entry name" value="ketoacyl-synt"/>
    <property type="match status" value="1"/>
</dbReference>
<evidence type="ECO:0000256" key="2">
    <source>
        <dbReference type="ARBA" id="ARBA00022553"/>
    </source>
</evidence>
<dbReference type="PROSITE" id="PS50075">
    <property type="entry name" value="CARRIER"/>
    <property type="match status" value="2"/>
</dbReference>
<dbReference type="SMART" id="SM00826">
    <property type="entry name" value="PKS_DH"/>
    <property type="match status" value="1"/>
</dbReference>
<dbReference type="CDD" id="cd02440">
    <property type="entry name" value="AdoMet_MTases"/>
    <property type="match status" value="1"/>
</dbReference>
<dbReference type="GO" id="GO:0031177">
    <property type="term" value="F:phosphopantetheine binding"/>
    <property type="evidence" value="ECO:0007669"/>
    <property type="project" value="InterPro"/>
</dbReference>
<dbReference type="SUPFAM" id="SSF52777">
    <property type="entry name" value="CoA-dependent acyltransferases"/>
    <property type="match status" value="2"/>
</dbReference>
<dbReference type="Pfam" id="PF00550">
    <property type="entry name" value="PP-binding"/>
    <property type="match status" value="1"/>
</dbReference>
<dbReference type="GeneID" id="43608661"/>
<dbReference type="InterPro" id="IPR032821">
    <property type="entry name" value="PKS_assoc"/>
</dbReference>
<dbReference type="Pfam" id="PF00668">
    <property type="entry name" value="Condensation"/>
    <property type="match status" value="1"/>
</dbReference>
<feature type="compositionally biased region" description="Low complexity" evidence="11">
    <location>
        <begin position="2581"/>
        <end position="2596"/>
    </location>
</feature>
<dbReference type="InterPro" id="IPR014031">
    <property type="entry name" value="Ketoacyl_synth_C"/>
</dbReference>
<dbReference type="InterPro" id="IPR001227">
    <property type="entry name" value="Ac_transferase_dom_sf"/>
</dbReference>
<organism evidence="15 16">
    <name type="scientific">Colletotrichum fructicola (strain Nara gc5)</name>
    <name type="common">Anthracnose fungus</name>
    <name type="synonym">Colletotrichum gloeosporioides (strain Nara gc5)</name>
    <dbReference type="NCBI Taxonomy" id="1213859"/>
    <lineage>
        <taxon>Eukaryota</taxon>
        <taxon>Fungi</taxon>
        <taxon>Dikarya</taxon>
        <taxon>Ascomycota</taxon>
        <taxon>Pezizomycotina</taxon>
        <taxon>Sordariomycetes</taxon>
        <taxon>Hypocreomycetidae</taxon>
        <taxon>Glomerellales</taxon>
        <taxon>Glomerellaceae</taxon>
        <taxon>Colletotrichum</taxon>
        <taxon>Colletotrichum gloeosporioides species complex</taxon>
    </lineage>
</organism>
<dbReference type="PANTHER" id="PTHR43775">
    <property type="entry name" value="FATTY ACID SYNTHASE"/>
    <property type="match status" value="1"/>
</dbReference>
<evidence type="ECO:0000259" key="14">
    <source>
        <dbReference type="PROSITE" id="PS52019"/>
    </source>
</evidence>
<dbReference type="SUPFAM" id="SSF56801">
    <property type="entry name" value="Acetyl-CoA synthetase-like"/>
    <property type="match status" value="1"/>
</dbReference>
<keyword evidence="2" id="KW-0597">Phosphoprotein</keyword>
<dbReference type="PROSITE" id="PS52019">
    <property type="entry name" value="PKS_MFAS_DH"/>
    <property type="match status" value="1"/>
</dbReference>
<dbReference type="SUPFAM" id="SSF47336">
    <property type="entry name" value="ACP-like"/>
    <property type="match status" value="2"/>
</dbReference>
<dbReference type="OrthoDB" id="416786at2759"/>
<feature type="region of interest" description="N-terminal hotdog fold" evidence="10">
    <location>
        <begin position="981"/>
        <end position="1119"/>
    </location>
</feature>
<evidence type="ECO:0000256" key="6">
    <source>
        <dbReference type="ARBA" id="ARBA00022737"/>
    </source>
</evidence>
<dbReference type="InterPro" id="IPR020807">
    <property type="entry name" value="PKS_DH"/>
</dbReference>
<evidence type="ECO:0000256" key="7">
    <source>
        <dbReference type="ARBA" id="ARBA00023002"/>
    </source>
</evidence>
<dbReference type="SUPFAM" id="SSF53335">
    <property type="entry name" value="S-adenosyl-L-methionine-dependent methyltransferases"/>
    <property type="match status" value="1"/>
</dbReference>
<evidence type="ECO:0000256" key="9">
    <source>
        <dbReference type="ARBA" id="ARBA00029443"/>
    </source>
</evidence>
<feature type="region of interest" description="Disordered" evidence="11">
    <location>
        <begin position="2562"/>
        <end position="2655"/>
    </location>
</feature>
<dbReference type="InterPro" id="IPR042099">
    <property type="entry name" value="ANL_N_sf"/>
</dbReference>
<evidence type="ECO:0000256" key="10">
    <source>
        <dbReference type="PROSITE-ProRule" id="PRU01363"/>
    </source>
</evidence>
<dbReference type="SMART" id="SM00822">
    <property type="entry name" value="PKS_KR"/>
    <property type="match status" value="1"/>
</dbReference>
<dbReference type="Gene3D" id="3.40.50.12780">
    <property type="entry name" value="N-terminal domain of ligase-like"/>
    <property type="match status" value="1"/>
</dbReference>
<dbReference type="InterPro" id="IPR014043">
    <property type="entry name" value="Acyl_transferase_dom"/>
</dbReference>
<dbReference type="Pfam" id="PF02801">
    <property type="entry name" value="Ketoacyl-synt_C"/>
    <property type="match status" value="1"/>
</dbReference>
<evidence type="ECO:0000259" key="13">
    <source>
        <dbReference type="PROSITE" id="PS52004"/>
    </source>
</evidence>
<dbReference type="InterPro" id="IPR020806">
    <property type="entry name" value="PKS_PP-bd"/>
</dbReference>
<dbReference type="InterPro" id="IPR016036">
    <property type="entry name" value="Malonyl_transacylase_ACP-bd"/>
</dbReference>
<dbReference type="PANTHER" id="PTHR43775:SF20">
    <property type="entry name" value="HYBRID PKS-NRPS SYNTHETASE APDA"/>
    <property type="match status" value="1"/>
</dbReference>
<feature type="domain" description="Carrier" evidence="12">
    <location>
        <begin position="2475"/>
        <end position="2554"/>
    </location>
</feature>
<dbReference type="InterPro" id="IPR029063">
    <property type="entry name" value="SAM-dependent_MTases_sf"/>
</dbReference>
<evidence type="ECO:0000256" key="11">
    <source>
        <dbReference type="SAM" id="MobiDB-lite"/>
    </source>
</evidence>
<dbReference type="EMBL" id="ANPB02000002">
    <property type="protein sequence ID" value="KAF4489403.1"/>
    <property type="molecule type" value="Genomic_DNA"/>
</dbReference>
<dbReference type="InterPro" id="IPR042104">
    <property type="entry name" value="PKS_dehydratase_sf"/>
</dbReference>
<evidence type="ECO:0000256" key="3">
    <source>
        <dbReference type="ARBA" id="ARBA00022598"/>
    </source>
</evidence>
<keyword evidence="5" id="KW-0808">Transferase</keyword>
<dbReference type="SMART" id="SM00823">
    <property type="entry name" value="PKS_PP"/>
    <property type="match status" value="2"/>
</dbReference>
<dbReference type="InterPro" id="IPR006162">
    <property type="entry name" value="Ppantetheine_attach_site"/>
</dbReference>
<dbReference type="PROSITE" id="PS00012">
    <property type="entry name" value="PHOSPHOPANTETHEINE"/>
    <property type="match status" value="1"/>
</dbReference>
<keyword evidence="6" id="KW-0677">Repeat</keyword>
<dbReference type="GO" id="GO:0009403">
    <property type="term" value="P:toxin biosynthetic process"/>
    <property type="evidence" value="ECO:0007669"/>
    <property type="project" value="UniProtKB-ARBA"/>
</dbReference>
<dbReference type="PROSITE" id="PS00455">
    <property type="entry name" value="AMP_BINDING"/>
    <property type="match status" value="1"/>
</dbReference>
<dbReference type="SUPFAM" id="SSF53901">
    <property type="entry name" value="Thiolase-like"/>
    <property type="match status" value="1"/>
</dbReference>
<evidence type="ECO:0000256" key="8">
    <source>
        <dbReference type="ARBA" id="ARBA00023268"/>
    </source>
</evidence>
<comment type="caution">
    <text evidence="15">The sequence shown here is derived from an EMBL/GenBank/DDBJ whole genome shotgun (WGS) entry which is preliminary data.</text>
</comment>
<dbReference type="Gene3D" id="3.30.559.10">
    <property type="entry name" value="Chloramphenicol acetyltransferase-like domain"/>
    <property type="match status" value="1"/>
</dbReference>
<evidence type="ECO:0000313" key="15">
    <source>
        <dbReference type="EMBL" id="KAF4489403.1"/>
    </source>
</evidence>
<evidence type="ECO:0000256" key="1">
    <source>
        <dbReference type="ARBA" id="ARBA00022450"/>
    </source>
</evidence>
<dbReference type="InterPro" id="IPR013120">
    <property type="entry name" value="FAR_NAD-bd"/>
</dbReference>
<dbReference type="Gene3D" id="1.10.1200.10">
    <property type="entry name" value="ACP-like"/>
    <property type="match status" value="1"/>
</dbReference>
<dbReference type="CDD" id="cd05930">
    <property type="entry name" value="A_NRPS"/>
    <property type="match status" value="1"/>
</dbReference>
<dbReference type="InterPro" id="IPR013217">
    <property type="entry name" value="Methyltransf_12"/>
</dbReference>
<dbReference type="Proteomes" id="UP000011096">
    <property type="component" value="Unassembled WGS sequence"/>
</dbReference>
<keyword evidence="16" id="KW-1185">Reference proteome</keyword>
<dbReference type="Pfam" id="PF08242">
    <property type="entry name" value="Methyltransf_12"/>
    <property type="match status" value="1"/>
</dbReference>
<dbReference type="GO" id="GO:0006633">
    <property type="term" value="P:fatty acid biosynthetic process"/>
    <property type="evidence" value="ECO:0007669"/>
    <property type="project" value="InterPro"/>
</dbReference>
<evidence type="ECO:0000256" key="5">
    <source>
        <dbReference type="ARBA" id="ARBA00022679"/>
    </source>
</evidence>
<dbReference type="InterPro" id="IPR049551">
    <property type="entry name" value="PKS_DH_C"/>
</dbReference>
<dbReference type="InterPro" id="IPR016035">
    <property type="entry name" value="Acyl_Trfase/lysoPLipase"/>
</dbReference>
<dbReference type="Gene3D" id="3.30.559.30">
    <property type="entry name" value="Nonribosomal peptide synthetase, condensation domain"/>
    <property type="match status" value="1"/>
</dbReference>
<dbReference type="InterPro" id="IPR020841">
    <property type="entry name" value="PKS_Beta-ketoAc_synthase_dom"/>
</dbReference>
<keyword evidence="4" id="KW-0489">Methyltransferase</keyword>
<dbReference type="Gene3D" id="3.30.300.30">
    <property type="match status" value="1"/>
</dbReference>
<feature type="domain" description="PKS/mFAS DH" evidence="14">
    <location>
        <begin position="981"/>
        <end position="1289"/>
    </location>
</feature>
<dbReference type="GO" id="GO:0016874">
    <property type="term" value="F:ligase activity"/>
    <property type="evidence" value="ECO:0007669"/>
    <property type="project" value="UniProtKB-KW"/>
</dbReference>
<keyword evidence="3" id="KW-0436">Ligase</keyword>
<dbReference type="InterPro" id="IPR014030">
    <property type="entry name" value="Ketoacyl_synth_N"/>
</dbReference>
<name>A0A7J6JI92_COLFN</name>
<feature type="compositionally biased region" description="Polar residues" evidence="11">
    <location>
        <begin position="2604"/>
        <end position="2637"/>
    </location>
</feature>
<dbReference type="InterPro" id="IPR036736">
    <property type="entry name" value="ACP-like_sf"/>
</dbReference>
<dbReference type="Pfam" id="PF08659">
    <property type="entry name" value="KR"/>
    <property type="match status" value="1"/>
</dbReference>
<dbReference type="InterPro" id="IPR036291">
    <property type="entry name" value="NAD(P)-bd_dom_sf"/>
</dbReference>
<reference evidence="15 16" key="2">
    <citation type="submission" date="2020-04" db="EMBL/GenBank/DDBJ databases">
        <title>Genome sequencing and assembly of multiple isolates from the Colletotrichum gloeosporioides species complex.</title>
        <authorList>
            <person name="Gan P."/>
            <person name="Shirasu K."/>
        </authorList>
    </citation>
    <scope>NUCLEOTIDE SEQUENCE [LARGE SCALE GENOMIC DNA]</scope>
    <source>
        <strain evidence="15 16">Nara gc5</strain>
    </source>
</reference>
<dbReference type="Pfam" id="PF00501">
    <property type="entry name" value="AMP-binding"/>
    <property type="match status" value="1"/>
</dbReference>
<dbReference type="InterPro" id="IPR009081">
    <property type="entry name" value="PP-bd_ACP"/>
</dbReference>
<dbReference type="InterPro" id="IPR020845">
    <property type="entry name" value="AMP-binding_CS"/>
</dbReference>
<dbReference type="GO" id="GO:0032259">
    <property type="term" value="P:methylation"/>
    <property type="evidence" value="ECO:0007669"/>
    <property type="project" value="UniProtKB-KW"/>
</dbReference>
<dbReference type="InterPro" id="IPR023213">
    <property type="entry name" value="CAT-like_dom_sf"/>
</dbReference>
<dbReference type="Pfam" id="PF21089">
    <property type="entry name" value="PKS_DH_N"/>
    <property type="match status" value="1"/>
</dbReference>
<comment type="similarity">
    <text evidence="9">In the C-terminal section; belongs to the NRP synthetase family.</text>
</comment>
<dbReference type="Gene3D" id="3.40.366.10">
    <property type="entry name" value="Malonyl-Coenzyme A Acyl Carrier Protein, domain 2"/>
    <property type="match status" value="1"/>
</dbReference>
<dbReference type="Pfam" id="PF14765">
    <property type="entry name" value="PS-DH"/>
    <property type="match status" value="1"/>
</dbReference>
<dbReference type="InterPro" id="IPR057326">
    <property type="entry name" value="KR_dom"/>
</dbReference>
<dbReference type="CDD" id="cd19532">
    <property type="entry name" value="C_PKS-NRPS"/>
    <property type="match status" value="1"/>
</dbReference>
<dbReference type="InterPro" id="IPR013968">
    <property type="entry name" value="PKS_KR"/>
</dbReference>
<dbReference type="InParanoid" id="A0A7J6JI92"/>
<dbReference type="InterPro" id="IPR045851">
    <property type="entry name" value="AMP-bd_C_sf"/>
</dbReference>
<dbReference type="InterPro" id="IPR016039">
    <property type="entry name" value="Thiolase-like"/>
</dbReference>
<dbReference type="CDD" id="cd00833">
    <property type="entry name" value="PKS"/>
    <property type="match status" value="1"/>
</dbReference>
<evidence type="ECO:0000259" key="12">
    <source>
        <dbReference type="PROSITE" id="PS50075"/>
    </source>
</evidence>
<dbReference type="SUPFAM" id="SSF55048">
    <property type="entry name" value="Probable ACP-binding domain of malonyl-CoA ACP transacylase"/>
    <property type="match status" value="1"/>
</dbReference>
<dbReference type="InterPro" id="IPR049552">
    <property type="entry name" value="PKS_DH_N"/>
</dbReference>
<keyword evidence="1" id="KW-0596">Phosphopantetheine</keyword>
<dbReference type="PROSITE" id="PS52004">
    <property type="entry name" value="KS3_2"/>
    <property type="match status" value="1"/>
</dbReference>
<dbReference type="SMART" id="SM00825">
    <property type="entry name" value="PKS_KS"/>
    <property type="match status" value="1"/>
</dbReference>
<sequence>MAAAPCSRPHATGESYEAAHFPKGPLALGTIPPLGLEARRDKEPYTSNHIIDSYSTMATHNYAKEPIAIIGSSCRFPGGSTSPSRLWDLLQKPRDLLQEFDPERISLNRFYHRDGEHHGSTNVTNKSYTLGPDHDSRKFDASFFGIAPKEAEGMDPQQRQLLEIVYEAFESAGLTLEQLRGSLTSVHVGVMTNDWAQIQLRDPETLAQYAATGTAYSIMSNRISYIFDLKGPSATIDTACSSSLVALHYGAQGLLNGDSETAVVAGVNLILDPSVYITESKLHMLSPDARSRMWDKDANGYARGEGTSAVILKRLSRALEDGDHIEGLIRGTGVNSDGLSPGITMPFAPTQKALIHSTYQRAGLDPIIDRPQYFECHGTGTPAGDPVEARAVSEAFAVAPGSNTDDHPLYVGSIKTIIGHLEGCAGLAGVMKALLAIKNRTIPPNLHFNELNPAIKKFYGPLQIPTAPVPWPKLAHGVPARASVNSFGFGGTNSHAILESFEEATSDHKPTGGVIGPLMFSAASGHSLLRSVQAHLEHIKAHPDLDLGDLSWVLQTRRTTHRVRTHFSGSSRDAIIANMEEWVATESKSSSSNVGYQPRLLNPKEVPGVLGVFTGQGAQWATMGRQLLACSPLFQLQAEQSSSRLGEAALSQPVCTAVQLGLIDLLTASGVVFDAVVGHSSGEIAAVYASGIINRRAAMQIAYYRGLHARLAKGAKGQKGAMLAAGLSLAKAMLLCGKPQFEGRLRVAASNAPSTVTLSGDADAIEEAREMLTADGVFARALKVDTAYHSHHMQPCAEPYLRSLLACDIQISQPKPGKAIWSSSVRGDTELLKGDLSELKGPYWVSNMVQTVLFSQAIESSIWHGGPFDLAIEVGPHPALKGPVEQTLKNVYGSVPLYNGVLKRGSSDFEAFSAAIGTVWAQLGPSTLDFKGYHEAFYEEGQAPAPRVLKDLPTYSWEHERVYWRESTMSRRFRLADERHHELLGRRAIDDNQRELRWRNLLRLHEVPWLRGHTVLGEVLLPAAAYMSMAVEAGREIAKAAGRDVRLFEVENVDILRPVVIPDNKEGVEAVFSVRQKEGGPPSKDTLRAEFAYYVRADPAGASMLHVCKGELAVHLGQLAEGEPILPPRDLENQHTVDVDCKRVYGMFDKVGLSYSGPFHALVNSQRVLDYSSATGVWPEDKLARSDMIMHPAVLDVAFQTLFVALAHPASGLITSALLPSHVRRVRVSPIVAQRDETGSVKTDFESWAVKRTASSVVGDLSLYDGVSGRTLAQVEGLSLNKVGEQDSSRDRPIFAKTVWTHDVALGLAEPARNEADDAELLRQTEDFERVALYWARCLDDALVDEDQSKFSWYHQRMLKANREILELVEKGQHSVLRREWMADEADVLDTASAKYPDNPVQLQLLNALGQNYPGIVRGETDQLQVMMRDNLLNRFFTDDLGCDRSNKFLADAVSQITHKYPRTNMLEIGGGAGGTASKVLNTIKDAYASYTFTDASSMFLPAAQEKFADFADKMRFDTLDINNEPTAQGFAAHSYDVIIATNVLHATKNLSTTMDNVRKLLRPGGYLLIAETTGIENLSKPFIFSGLPTWWAGEEEDRQLRATLPVLRWEEVLNDSGFSGLDMVVHDHADEDKHTVTVLVSQAIDDRIQRLREPLTEISTSSAPEGGLIFIGGKKLATAKMLSEMQKLIPRSWRKFVKTVNSLDALTEDDLANIGSHPTGTDIVCLQDLDEPIFASTMSGERLTTVQTMLMKVRNLLWVSSATTATKTHGPRATMFHGIARIAPVEMPHLNLQTLGLESGVAPVVAARRCIESFLRLRETAEQSDADEDDTGKPLWAVEPEIEVLKSGETLIPRVIMDQDLNDVFLASSRTVTKHVDATESPVVVMEPAGPTARMALQASADDVVEADEVAIQVQYALHIPTTLFNSVYLVCGTDIVTSSPVVAAHKLNASVVHVPRDRVVPVTAEACTPSMLIATTNHVLSGIVTSLVTPGKPVLLYGADQSFAKAVSAQLSKQGIVAHFATTDADAPDSWTKLHEQSPMRALQRAVPHGIGLFVDCPASSTAIGESFRECLPLGCQVVQLDAQLLRRTFLGNKTFAASLLERSSAEGQELMGNETGIDIIEAAALPKSNAAALSTKRYITNWQTDSSKYLPVTVPSLPTEGLFRPDRTYLMVGAAGGLGLSLCKWAIDHGARHLVITSRNPSVDSTVLSEAERLGATIRVVPMDVTSREVVENVVQEIRSTMPPIAGVAQCAMVLQDRFFLDMSIEELNGTLAAKVDGTENLDSVFSRLEAADQKEKLDFFVMLSSSASTIGNIGQANYHIGNLYMTSLAAARRARGLAGSVIHIGHITDVGYIVKSKERTDHLAEHFDRIRMMRLSETDVHHAFAQAVRGGRPGSTISPDIIMGIEPPTKPVPADEVDGLEERIHWLKDPRLSHMTPWIPLHGDDAVGNGAGGAVAGSVRQAVEDAESEGDAVAVVIEAFCSRLDSMLQLPAGKTAENSHHPVIDLGIDSLVAVEIRNWFLKEVGADVPVVRILGGDSVTQVCTGAARTLMAKVLKEGGKKERAKPTDLPVPPPAVPAAAKASSSSSGSSNSGKEDDATGSINGSQTRDAVDSETTSISNDNDPYNNPITSFSEKGKAEIETVDSAAESKPEILREERMSRAQARIWFLSKHITDPAAYNMVFHYRVSGPVNMMRLRHALKTTTQYHECLRMSFYQRVGDGRPVQGLMASSLFELDHVAEASDLDFKQAMDKFKTRVWDVETGRTMGMTVLSRSRDEHDFVFGYHHIITDVAGWSLFLRDLDRAYRLERLGSDISHLEYTEKQWEDESAGCYADRLKFWHEELATLPEALPLLPSASVRSRPSRQEEALDSKIQSVYRELPPALVSAVKETCKSLRISSFHFYLSVYQVFLARHANIQDVCVGVVDANRDASFDEAVTRMVGCFVNVLPVRTNIVPTQTFSAVAQAASRKALSAFAHAGVPFDVLLDALDTPRWADGDTPPLFQAAINYRAANGGWGEMALGRDCKMTLSLEDGKDVQPPYDISLGIMDLEKACTIDLHCQGKLYSEEATRGMADSYIRLLQAFAANSDLSIEKAPIYDNSCVTEALELGKGPVLDFGWPSTLSQRFKDMSQLHPNEPAIICGRSTLSYSELAGRVDAVVKALSLADCAPGDYVAVLCEPSVDMTVAMLAVLQSGCVYVPLDTSLPVARHAAMIRTCEPTMIIFHPATEQHVLDLGDESSASFKQISLDDVPSSANVETNAPVASDADAPAVLLFTSGSTGTPKGIVLTQGNFVNHLALKSHVLSLGRERALQHSSLGFDMSLIQTFCSLANGGALVVAPRDMRRDPVALTTLMVDHGVSLTIATPSEYLAWCKYGSSSLRSHKAWKHACMGGEIVTAQLKRELQLLGLEGLTVTNCYGPTEITAAATFETVAIKNLSEARPGQPAESVEQRLRTQFAVGKALPNYTIRILNDMGHPQPIHHTGEICIGGKGVSVRGYLGLPEETRKKFISDSDTGDVLYRTGDSGRLLSDGTLLCLGRLEGNTQIKLRGLRLELEEVETALLQASEGLLSSVVVSRRGDILVAHATVSPNLYIDTALTDSEINTILRRLHGRLPQYFIPAAIITMADLPTNPNGKLDRKAVARLPLPETDPAQAESGNEEEEEASMNLREGELRLLWEKVLPSAASSTMGRIIPSSDFFLRGGNSLLLMRLQALIRESMGVHVTTRTLYSASTLKTMAEAVFAQRDADMAEEVDDDIDWQREAEIPDWLKESVQGMSKESGTSQPAKSKGLNVVLTGADGFLGGRVLQALLQTPAVQTVNCIALEDEQEGNGSSHGDIRKTIEANPSKTVNTFGGSLADPKLGLTPSEASCLRDTADIIIHAGSSGHCLNNYAALKAPNVSATHRLAALALPRSVPLLFVSSNRVPLLAGNTEQVPCSMAKWMPAGDGREGLTATKWVAEVFLESLNKLVTSQTENPWAVEVHRPCIVVGDQAPNSDSMNAILRYSLQMKCAPLVTRGRGYIDFKSVDDVAMGIVESALIMAQRRTGGVSFKHHSSGVKVPVDKFREHLEQEYEGKFESVEMKDWVAKAGKAGIDPLITAYLNGILESDEEMVFPYLGA</sequence>
<dbReference type="InterPro" id="IPR000873">
    <property type="entry name" value="AMP-dep_synth/lig_dom"/>
</dbReference>
<protein>
    <submittedName>
        <fullName evidence="15">Tenellin synthetase</fullName>
    </submittedName>
</protein>
<dbReference type="Gene3D" id="3.10.129.110">
    <property type="entry name" value="Polyketide synthase dehydratase"/>
    <property type="match status" value="1"/>
</dbReference>
<feature type="active site" description="Proton donor; for dehydratase activity" evidence="10">
    <location>
        <position position="1196"/>
    </location>
</feature>
<dbReference type="Gene3D" id="3.40.50.720">
    <property type="entry name" value="NAD(P)-binding Rossmann-like Domain"/>
    <property type="match status" value="2"/>
</dbReference>
<dbReference type="InterPro" id="IPR018201">
    <property type="entry name" value="Ketoacyl_synth_AS"/>
</dbReference>
<dbReference type="SMART" id="SM00827">
    <property type="entry name" value="PKS_AT"/>
    <property type="match status" value="1"/>
</dbReference>
<dbReference type="PROSITE" id="PS00606">
    <property type="entry name" value="KS3_1"/>
    <property type="match status" value="1"/>
</dbReference>
<dbReference type="Pfam" id="PF07993">
    <property type="entry name" value="NAD_binding_4"/>
    <property type="match status" value="1"/>
</dbReference>
<feature type="domain" description="Carrier" evidence="12">
    <location>
        <begin position="3669"/>
        <end position="3750"/>
    </location>
</feature>
<dbReference type="Pfam" id="PF00698">
    <property type="entry name" value="Acyl_transf_1"/>
    <property type="match status" value="1"/>
</dbReference>
<evidence type="ECO:0000313" key="16">
    <source>
        <dbReference type="Proteomes" id="UP000011096"/>
    </source>
</evidence>
<dbReference type="InterPro" id="IPR049900">
    <property type="entry name" value="PKS_mFAS_DH"/>
</dbReference>
<accession>A0A7J6JI92</accession>
<dbReference type="RefSeq" id="XP_066009508.1">
    <property type="nucleotide sequence ID" value="XM_066151290.1"/>
</dbReference>
<dbReference type="InterPro" id="IPR001242">
    <property type="entry name" value="Condensation_dom"/>
</dbReference>
<keyword evidence="7" id="KW-0560">Oxidoreductase</keyword>
<dbReference type="Gene3D" id="3.40.47.10">
    <property type="match status" value="1"/>
</dbReference>
<dbReference type="GO" id="GO:0008168">
    <property type="term" value="F:methyltransferase activity"/>
    <property type="evidence" value="ECO:0007669"/>
    <property type="project" value="UniProtKB-KW"/>
</dbReference>
<keyword evidence="8" id="KW-0511">Multifunctional enzyme</keyword>
<gene>
    <name evidence="15" type="primary">tenS</name>
    <name evidence="15" type="ORF">CGGC5_v004450</name>
</gene>
<dbReference type="Gene3D" id="3.30.70.3290">
    <property type="match status" value="1"/>
</dbReference>
<feature type="domain" description="Ketosynthase family 3 (KS3)" evidence="13">
    <location>
        <begin position="64"/>
        <end position="500"/>
    </location>
</feature>
<dbReference type="GO" id="GO:0004315">
    <property type="term" value="F:3-oxoacyl-[acyl-carrier-protein] synthase activity"/>
    <property type="evidence" value="ECO:0007669"/>
    <property type="project" value="InterPro"/>
</dbReference>
<dbReference type="SUPFAM" id="SSF52151">
    <property type="entry name" value="FabD/lysophospholipase-like"/>
    <property type="match status" value="1"/>
</dbReference>
<feature type="active site" description="Proton acceptor; for dehydratase activity" evidence="10">
    <location>
        <position position="1013"/>
    </location>
</feature>
<dbReference type="GO" id="GO:0016491">
    <property type="term" value="F:oxidoreductase activity"/>
    <property type="evidence" value="ECO:0007669"/>
    <property type="project" value="UniProtKB-KW"/>
</dbReference>
<evidence type="ECO:0000256" key="4">
    <source>
        <dbReference type="ARBA" id="ARBA00022603"/>
    </source>
</evidence>
<dbReference type="Gene3D" id="3.40.50.150">
    <property type="entry name" value="Vaccinia Virus protein VP39"/>
    <property type="match status" value="1"/>
</dbReference>
<reference evidence="15 16" key="1">
    <citation type="submission" date="2012-08" db="EMBL/GenBank/DDBJ databases">
        <authorList>
            <person name="Gan P.H.P."/>
            <person name="Ikeda K."/>
            <person name="Irieda H."/>
            <person name="Narusaka M."/>
            <person name="O'Connell R.J."/>
            <person name="Narusaka Y."/>
            <person name="Takano Y."/>
            <person name="Kubo Y."/>
            <person name="Shirasu K."/>
        </authorList>
    </citation>
    <scope>NUCLEOTIDE SEQUENCE [LARGE SCALE GENOMIC DNA]</scope>
    <source>
        <strain evidence="15 16">Nara gc5</strain>
    </source>
</reference>
<proteinExistence type="inferred from homology"/>
<feature type="region of interest" description="C-terminal hotdog fold" evidence="10">
    <location>
        <begin position="1136"/>
        <end position="1289"/>
    </location>
</feature>